<keyword evidence="2" id="KW-1185">Reference proteome</keyword>
<sequence>MGLMVGGSLTCVGEATRVGEVVRMFGLMGSRGMMVLSWGGTEMDRKCESMWLLPFDFCRSEIPVPGYALAFPGTLMLIVEGLVEVGAEVISAVVKMVEAKVVSAVSIVEASDLNGSEKVATKAEALSAGYAKRCRQW</sequence>
<organism evidence="1 2">
    <name type="scientific">Lentinula aff. lateritia</name>
    <dbReference type="NCBI Taxonomy" id="2804960"/>
    <lineage>
        <taxon>Eukaryota</taxon>
        <taxon>Fungi</taxon>
        <taxon>Dikarya</taxon>
        <taxon>Basidiomycota</taxon>
        <taxon>Agaricomycotina</taxon>
        <taxon>Agaricomycetes</taxon>
        <taxon>Agaricomycetidae</taxon>
        <taxon>Agaricales</taxon>
        <taxon>Marasmiineae</taxon>
        <taxon>Omphalotaceae</taxon>
        <taxon>Lentinula</taxon>
    </lineage>
</organism>
<proteinExistence type="predicted"/>
<protein>
    <submittedName>
        <fullName evidence="1">Uncharacterized protein</fullName>
    </submittedName>
</protein>
<comment type="caution">
    <text evidence="1">The sequence shown here is derived from an EMBL/GenBank/DDBJ whole genome shotgun (WGS) entry which is preliminary data.</text>
</comment>
<evidence type="ECO:0000313" key="1">
    <source>
        <dbReference type="EMBL" id="KAJ3805793.1"/>
    </source>
</evidence>
<gene>
    <name evidence="1" type="ORF">F5876DRAFT_69493</name>
</gene>
<name>A0ACC1TMF3_9AGAR</name>
<evidence type="ECO:0000313" key="2">
    <source>
        <dbReference type="Proteomes" id="UP001163835"/>
    </source>
</evidence>
<reference evidence="1" key="1">
    <citation type="submission" date="2022-09" db="EMBL/GenBank/DDBJ databases">
        <title>A Global Phylogenomic Analysis of the Shiitake Genus Lentinula.</title>
        <authorList>
            <consortium name="DOE Joint Genome Institute"/>
            <person name="Sierra-Patev S."/>
            <person name="Min B."/>
            <person name="Naranjo-Ortiz M."/>
            <person name="Looney B."/>
            <person name="Konkel Z."/>
            <person name="Slot J.C."/>
            <person name="Sakamoto Y."/>
            <person name="Steenwyk J.L."/>
            <person name="Rokas A."/>
            <person name="Carro J."/>
            <person name="Camarero S."/>
            <person name="Ferreira P."/>
            <person name="Molpeceres G."/>
            <person name="Ruiz-Duenas F.J."/>
            <person name="Serrano A."/>
            <person name="Henrissat B."/>
            <person name="Drula E."/>
            <person name="Hughes K.W."/>
            <person name="Mata J.L."/>
            <person name="Ishikawa N.K."/>
            <person name="Vargas-Isla R."/>
            <person name="Ushijima S."/>
            <person name="Smith C.A."/>
            <person name="Ahrendt S."/>
            <person name="Andreopoulos W."/>
            <person name="He G."/>
            <person name="Labutti K."/>
            <person name="Lipzen A."/>
            <person name="Ng V."/>
            <person name="Riley R."/>
            <person name="Sandor L."/>
            <person name="Barry K."/>
            <person name="Martinez A.T."/>
            <person name="Xiao Y."/>
            <person name="Gibbons J.G."/>
            <person name="Terashima K."/>
            <person name="Grigoriev I.V."/>
            <person name="Hibbett D.S."/>
        </authorList>
    </citation>
    <scope>NUCLEOTIDE SEQUENCE</scope>
    <source>
        <strain evidence="1">TMI1499</strain>
    </source>
</reference>
<dbReference type="Proteomes" id="UP001163835">
    <property type="component" value="Unassembled WGS sequence"/>
</dbReference>
<accession>A0ACC1TMF3</accession>
<dbReference type="EMBL" id="MU795528">
    <property type="protein sequence ID" value="KAJ3805793.1"/>
    <property type="molecule type" value="Genomic_DNA"/>
</dbReference>